<proteinExistence type="predicted"/>
<accession>A0A392S430</accession>
<dbReference type="AlphaFoldDB" id="A0A392S430"/>
<dbReference type="Proteomes" id="UP000265520">
    <property type="component" value="Unassembled WGS sequence"/>
</dbReference>
<sequence length="23" mass="2576">MQSDACVRERNGAARISLQNRAE</sequence>
<name>A0A392S430_9FABA</name>
<evidence type="ECO:0000313" key="1">
    <source>
        <dbReference type="EMBL" id="MCI43192.1"/>
    </source>
</evidence>
<organism evidence="1 2">
    <name type="scientific">Trifolium medium</name>
    <dbReference type="NCBI Taxonomy" id="97028"/>
    <lineage>
        <taxon>Eukaryota</taxon>
        <taxon>Viridiplantae</taxon>
        <taxon>Streptophyta</taxon>
        <taxon>Embryophyta</taxon>
        <taxon>Tracheophyta</taxon>
        <taxon>Spermatophyta</taxon>
        <taxon>Magnoliopsida</taxon>
        <taxon>eudicotyledons</taxon>
        <taxon>Gunneridae</taxon>
        <taxon>Pentapetalae</taxon>
        <taxon>rosids</taxon>
        <taxon>fabids</taxon>
        <taxon>Fabales</taxon>
        <taxon>Fabaceae</taxon>
        <taxon>Papilionoideae</taxon>
        <taxon>50 kb inversion clade</taxon>
        <taxon>NPAAA clade</taxon>
        <taxon>Hologalegina</taxon>
        <taxon>IRL clade</taxon>
        <taxon>Trifolieae</taxon>
        <taxon>Trifolium</taxon>
    </lineage>
</organism>
<evidence type="ECO:0000313" key="2">
    <source>
        <dbReference type="Proteomes" id="UP000265520"/>
    </source>
</evidence>
<protein>
    <submittedName>
        <fullName evidence="1">Uncharacterized protein</fullName>
    </submittedName>
</protein>
<feature type="non-terminal residue" evidence="1">
    <location>
        <position position="23"/>
    </location>
</feature>
<comment type="caution">
    <text evidence="1">The sequence shown here is derived from an EMBL/GenBank/DDBJ whole genome shotgun (WGS) entry which is preliminary data.</text>
</comment>
<reference evidence="1 2" key="1">
    <citation type="journal article" date="2018" name="Front. Plant Sci.">
        <title>Red Clover (Trifolium pratense) and Zigzag Clover (T. medium) - A Picture of Genomic Similarities and Differences.</title>
        <authorList>
            <person name="Dluhosova J."/>
            <person name="Istvanek J."/>
            <person name="Nedelnik J."/>
            <person name="Repkova J."/>
        </authorList>
    </citation>
    <scope>NUCLEOTIDE SEQUENCE [LARGE SCALE GENOMIC DNA]</scope>
    <source>
        <strain evidence="2">cv. 10/8</strain>
        <tissue evidence="1">Leaf</tissue>
    </source>
</reference>
<dbReference type="EMBL" id="LXQA010314069">
    <property type="protein sequence ID" value="MCI43192.1"/>
    <property type="molecule type" value="Genomic_DNA"/>
</dbReference>
<keyword evidence="2" id="KW-1185">Reference proteome</keyword>